<proteinExistence type="predicted"/>
<reference evidence="1 2" key="1">
    <citation type="submission" date="2017-05" db="EMBL/GenBank/DDBJ databases">
        <title>Complete and WGS of Bordetella genogroups.</title>
        <authorList>
            <person name="Spilker T."/>
            <person name="LiPuma J."/>
        </authorList>
    </citation>
    <scope>NUCLEOTIDE SEQUENCE [LARGE SCALE GENOMIC DNA]</scope>
    <source>
        <strain evidence="1 2">AU7206</strain>
    </source>
</reference>
<evidence type="ECO:0000313" key="1">
    <source>
        <dbReference type="EMBL" id="ARP93294.1"/>
    </source>
</evidence>
<protein>
    <recommendedName>
        <fullName evidence="3">Type II secretion system protein GspC N-terminal domain-containing protein</fullName>
    </recommendedName>
</protein>
<dbReference type="KEGG" id="bgm:CAL15_02165"/>
<evidence type="ECO:0008006" key="3">
    <source>
        <dbReference type="Google" id="ProtNLM"/>
    </source>
</evidence>
<keyword evidence="2" id="KW-1185">Reference proteome</keyword>
<evidence type="ECO:0000313" key="2">
    <source>
        <dbReference type="Proteomes" id="UP000194161"/>
    </source>
</evidence>
<dbReference type="Proteomes" id="UP000194161">
    <property type="component" value="Chromosome"/>
</dbReference>
<dbReference type="AlphaFoldDB" id="A0A1W6Z8X0"/>
<accession>A0A1W6Z8X0</accession>
<sequence>MMSAMERIGFSTRAISSRRLAHLTGAAACAASLLFWGYILRSPQAQSPVAQAAAAPAADPASEVVAAWLGAGEVRLDARVLGLARSVDGRAVALVSVNGAPPKAVMAGEPLMEGVVVRSIDVGTVTLERGGSLLRLAVPKREDASGKNGIVRVP</sequence>
<name>A0A1W6Z8X0_9BORD</name>
<organism evidence="1 2">
    <name type="scientific">Bordetella genomosp. 13</name>
    <dbReference type="NCBI Taxonomy" id="463040"/>
    <lineage>
        <taxon>Bacteria</taxon>
        <taxon>Pseudomonadati</taxon>
        <taxon>Pseudomonadota</taxon>
        <taxon>Betaproteobacteria</taxon>
        <taxon>Burkholderiales</taxon>
        <taxon>Alcaligenaceae</taxon>
        <taxon>Bordetella</taxon>
    </lineage>
</organism>
<dbReference type="EMBL" id="CP021111">
    <property type="protein sequence ID" value="ARP93294.1"/>
    <property type="molecule type" value="Genomic_DNA"/>
</dbReference>
<gene>
    <name evidence="1" type="ORF">CAL15_02165</name>
</gene>
<dbReference type="STRING" id="463040.CAL15_02165"/>